<feature type="transmembrane region" description="Helical" evidence="6">
    <location>
        <begin position="152"/>
        <end position="174"/>
    </location>
</feature>
<evidence type="ECO:0000313" key="7">
    <source>
        <dbReference type="EMBL" id="CAE7612394.1"/>
    </source>
</evidence>
<feature type="transmembrane region" description="Helical" evidence="6">
    <location>
        <begin position="62"/>
        <end position="81"/>
    </location>
</feature>
<gene>
    <name evidence="7" type="ORF">SNAT2548_LOCUS34821</name>
</gene>
<organism evidence="7 8">
    <name type="scientific">Symbiodinium natans</name>
    <dbReference type="NCBI Taxonomy" id="878477"/>
    <lineage>
        <taxon>Eukaryota</taxon>
        <taxon>Sar</taxon>
        <taxon>Alveolata</taxon>
        <taxon>Dinophyceae</taxon>
        <taxon>Suessiales</taxon>
        <taxon>Symbiodiniaceae</taxon>
        <taxon>Symbiodinium</taxon>
    </lineage>
</organism>
<keyword evidence="5 6" id="KW-0472">Membrane</keyword>
<protein>
    <submittedName>
        <fullName evidence="7">Uncharacterized protein</fullName>
    </submittedName>
</protein>
<evidence type="ECO:0000256" key="2">
    <source>
        <dbReference type="ARBA" id="ARBA00022448"/>
    </source>
</evidence>
<feature type="transmembrane region" description="Helical" evidence="6">
    <location>
        <begin position="247"/>
        <end position="266"/>
    </location>
</feature>
<accession>A0A812V7X8</accession>
<keyword evidence="8" id="KW-1185">Reference proteome</keyword>
<dbReference type="Gene3D" id="1.20.1250.20">
    <property type="entry name" value="MFS general substrate transporter like domains"/>
    <property type="match status" value="1"/>
</dbReference>
<dbReference type="PANTHER" id="PTHR12778">
    <property type="entry name" value="SOLUTE CARRIER FAMILY 33 ACETYL-COA TRANSPORTER -RELATED"/>
    <property type="match status" value="1"/>
</dbReference>
<dbReference type="PANTHER" id="PTHR12778:SF10">
    <property type="entry name" value="MAJOR FACILITATOR SUPERFAMILY DOMAIN-CONTAINING PROTEIN 3"/>
    <property type="match status" value="1"/>
</dbReference>
<keyword evidence="3 6" id="KW-0812">Transmembrane</keyword>
<evidence type="ECO:0000256" key="3">
    <source>
        <dbReference type="ARBA" id="ARBA00022692"/>
    </source>
</evidence>
<dbReference type="Pfam" id="PF07690">
    <property type="entry name" value="MFS_1"/>
    <property type="match status" value="1"/>
</dbReference>
<dbReference type="GO" id="GO:0022857">
    <property type="term" value="F:transmembrane transporter activity"/>
    <property type="evidence" value="ECO:0007669"/>
    <property type="project" value="InterPro"/>
</dbReference>
<keyword evidence="4 6" id="KW-1133">Transmembrane helix</keyword>
<dbReference type="OrthoDB" id="6415790at2759"/>
<reference evidence="7" key="1">
    <citation type="submission" date="2021-02" db="EMBL/GenBank/DDBJ databases">
        <authorList>
            <person name="Dougan E. K."/>
            <person name="Rhodes N."/>
            <person name="Thang M."/>
            <person name="Chan C."/>
        </authorList>
    </citation>
    <scope>NUCLEOTIDE SEQUENCE</scope>
</reference>
<dbReference type="EMBL" id="CAJNDS010002831">
    <property type="protein sequence ID" value="CAE7612394.1"/>
    <property type="molecule type" value="Genomic_DNA"/>
</dbReference>
<comment type="caution">
    <text evidence="7">The sequence shown here is derived from an EMBL/GenBank/DDBJ whole genome shotgun (WGS) entry which is preliminary data.</text>
</comment>
<name>A0A812V7X8_9DINO</name>
<proteinExistence type="predicted"/>
<dbReference type="InterPro" id="IPR036259">
    <property type="entry name" value="MFS_trans_sf"/>
</dbReference>
<evidence type="ECO:0000256" key="1">
    <source>
        <dbReference type="ARBA" id="ARBA00004141"/>
    </source>
</evidence>
<keyword evidence="2" id="KW-0813">Transport</keyword>
<dbReference type="InterPro" id="IPR004752">
    <property type="entry name" value="AmpG_permease/AT-1"/>
</dbReference>
<feature type="transmembrane region" description="Helical" evidence="6">
    <location>
        <begin position="278"/>
        <end position="296"/>
    </location>
</feature>
<dbReference type="Proteomes" id="UP000604046">
    <property type="component" value="Unassembled WGS sequence"/>
</dbReference>
<dbReference type="SUPFAM" id="SSF103473">
    <property type="entry name" value="MFS general substrate transporter"/>
    <property type="match status" value="1"/>
</dbReference>
<dbReference type="AlphaFoldDB" id="A0A812V7X8"/>
<sequence>MPFDLDTPWNRLFAFAAFYVIEGIPQGFTETFLPYHFWDSRPWAYKWLLAPLIDIFWTRRRWLFTTQAVMILSLLGLLVLTDLQGSFAEVLGTVFVHNVFSATQDLAIDAIAVGSLPLAEGASANGAMFAAQEFGNMLGGAVALAVSSQSSYQGGCLFVVGLLALAFFGITCRLHPTVGVQARRPDTASQQLLAYVRSLRESCVGPEAIHFWLGMAFALFPSGTLLLRGPHCKSWMVMHSLDDDSVAWVEFAGKTVTICTMLAGGFMSSGSNRKKWVAMSYVSTMCISSFVAWLSWTGGKFSFETWLGIKVAFHFVHGFHIGPQMALFQQLCRPSVAATQFTIFCCLCNNADSWGKRFQGAWIESDGYARTLLWEVPFVLTPLAILPFIEPENLHTD</sequence>
<dbReference type="InterPro" id="IPR011701">
    <property type="entry name" value="MFS"/>
</dbReference>
<evidence type="ECO:0000256" key="6">
    <source>
        <dbReference type="SAM" id="Phobius"/>
    </source>
</evidence>
<dbReference type="GO" id="GO:0016020">
    <property type="term" value="C:membrane"/>
    <property type="evidence" value="ECO:0007669"/>
    <property type="project" value="UniProtKB-SubCell"/>
</dbReference>
<comment type="subcellular location">
    <subcellularLocation>
        <location evidence="1">Membrane</location>
        <topology evidence="1">Multi-pass membrane protein</topology>
    </subcellularLocation>
</comment>
<evidence type="ECO:0000256" key="4">
    <source>
        <dbReference type="ARBA" id="ARBA00022989"/>
    </source>
</evidence>
<evidence type="ECO:0000313" key="8">
    <source>
        <dbReference type="Proteomes" id="UP000604046"/>
    </source>
</evidence>
<evidence type="ECO:0000256" key="5">
    <source>
        <dbReference type="ARBA" id="ARBA00023136"/>
    </source>
</evidence>
<feature type="transmembrane region" description="Helical" evidence="6">
    <location>
        <begin position="208"/>
        <end position="227"/>
    </location>
</feature>